<evidence type="ECO:0000313" key="2">
    <source>
        <dbReference type="Proteomes" id="UP000314294"/>
    </source>
</evidence>
<dbReference type="Proteomes" id="UP000314294">
    <property type="component" value="Unassembled WGS sequence"/>
</dbReference>
<sequence length="60" mass="6599">MSCSQYSATRVLNSCTVWRPKTRNETTGTGETEQRQCCANAAPMLRQCCANAAPMLQTAR</sequence>
<gene>
    <name evidence="1" type="ORF">EYF80_004408</name>
</gene>
<name>A0A4Z2J5D1_9TELE</name>
<organism evidence="1 2">
    <name type="scientific">Liparis tanakae</name>
    <name type="common">Tanaka's snailfish</name>
    <dbReference type="NCBI Taxonomy" id="230148"/>
    <lineage>
        <taxon>Eukaryota</taxon>
        <taxon>Metazoa</taxon>
        <taxon>Chordata</taxon>
        <taxon>Craniata</taxon>
        <taxon>Vertebrata</taxon>
        <taxon>Euteleostomi</taxon>
        <taxon>Actinopterygii</taxon>
        <taxon>Neopterygii</taxon>
        <taxon>Teleostei</taxon>
        <taxon>Neoteleostei</taxon>
        <taxon>Acanthomorphata</taxon>
        <taxon>Eupercaria</taxon>
        <taxon>Perciformes</taxon>
        <taxon>Cottioidei</taxon>
        <taxon>Cottales</taxon>
        <taxon>Liparidae</taxon>
        <taxon>Liparis</taxon>
    </lineage>
</organism>
<accession>A0A4Z2J5D1</accession>
<reference evidence="1 2" key="1">
    <citation type="submission" date="2019-03" db="EMBL/GenBank/DDBJ databases">
        <title>First draft genome of Liparis tanakae, snailfish: a comprehensive survey of snailfish specific genes.</title>
        <authorList>
            <person name="Kim W."/>
            <person name="Song I."/>
            <person name="Jeong J.-H."/>
            <person name="Kim D."/>
            <person name="Kim S."/>
            <person name="Ryu S."/>
            <person name="Song J.Y."/>
            <person name="Lee S.K."/>
        </authorList>
    </citation>
    <scope>NUCLEOTIDE SEQUENCE [LARGE SCALE GENOMIC DNA]</scope>
    <source>
        <tissue evidence="1">Muscle</tissue>
    </source>
</reference>
<evidence type="ECO:0000313" key="1">
    <source>
        <dbReference type="EMBL" id="TNN85386.1"/>
    </source>
</evidence>
<proteinExistence type="predicted"/>
<dbReference type="EMBL" id="SRLO01000021">
    <property type="protein sequence ID" value="TNN85386.1"/>
    <property type="molecule type" value="Genomic_DNA"/>
</dbReference>
<dbReference type="AlphaFoldDB" id="A0A4Z2J5D1"/>
<comment type="caution">
    <text evidence="1">The sequence shown here is derived from an EMBL/GenBank/DDBJ whole genome shotgun (WGS) entry which is preliminary data.</text>
</comment>
<protein>
    <submittedName>
        <fullName evidence="1">Uncharacterized protein</fullName>
    </submittedName>
</protein>
<keyword evidence="2" id="KW-1185">Reference proteome</keyword>